<evidence type="ECO:0000256" key="4">
    <source>
        <dbReference type="ARBA" id="ARBA00022827"/>
    </source>
</evidence>
<dbReference type="PANTHER" id="PTHR42973:SF39">
    <property type="entry name" value="FAD-BINDING PCMH-TYPE DOMAIN-CONTAINING PROTEIN"/>
    <property type="match status" value="1"/>
</dbReference>
<keyword evidence="3" id="KW-0285">Flavoprotein</keyword>
<protein>
    <submittedName>
        <fullName evidence="8">Putative isoamyl alcohol oxidase</fullName>
    </submittedName>
</protein>
<gene>
    <name evidence="8" type="ORF">BO78DRAFT_468570</name>
</gene>
<evidence type="ECO:0000256" key="6">
    <source>
        <dbReference type="SAM" id="SignalP"/>
    </source>
</evidence>
<dbReference type="SUPFAM" id="SSF56176">
    <property type="entry name" value="FAD-binding/transporter-associated domain-like"/>
    <property type="match status" value="1"/>
</dbReference>
<dbReference type="InterPro" id="IPR050416">
    <property type="entry name" value="FAD-linked_Oxidoreductase"/>
</dbReference>
<comment type="cofactor">
    <cofactor evidence="1">
        <name>FAD</name>
        <dbReference type="ChEBI" id="CHEBI:57692"/>
    </cofactor>
</comment>
<dbReference type="InterPro" id="IPR012951">
    <property type="entry name" value="BBE"/>
</dbReference>
<reference evidence="8 9" key="1">
    <citation type="submission" date="2018-02" db="EMBL/GenBank/DDBJ databases">
        <title>The genomes of Aspergillus section Nigri reveals drivers in fungal speciation.</title>
        <authorList>
            <consortium name="DOE Joint Genome Institute"/>
            <person name="Vesth T.C."/>
            <person name="Nybo J."/>
            <person name="Theobald S."/>
            <person name="Brandl J."/>
            <person name="Frisvad J.C."/>
            <person name="Nielsen K.F."/>
            <person name="Lyhne E.K."/>
            <person name="Kogle M.E."/>
            <person name="Kuo A."/>
            <person name="Riley R."/>
            <person name="Clum A."/>
            <person name="Nolan M."/>
            <person name="Lipzen A."/>
            <person name="Salamov A."/>
            <person name="Henrissat B."/>
            <person name="Wiebenga A."/>
            <person name="De vries R.P."/>
            <person name="Grigoriev I.V."/>
            <person name="Mortensen U.H."/>
            <person name="Andersen M.R."/>
            <person name="Baker S.E."/>
        </authorList>
    </citation>
    <scope>NUCLEOTIDE SEQUENCE [LARGE SCALE GENOMIC DNA]</scope>
    <source>
        <strain evidence="8 9">CBS 121057</strain>
    </source>
</reference>
<feature type="chain" id="PRO_5016289205" evidence="6">
    <location>
        <begin position="18"/>
        <end position="603"/>
    </location>
</feature>
<comment type="similarity">
    <text evidence="2">Belongs to the oxygen-dependent FAD-linked oxidoreductase family.</text>
</comment>
<dbReference type="AlphaFoldDB" id="A0A319EL38"/>
<proteinExistence type="inferred from homology"/>
<keyword evidence="4" id="KW-0274">FAD</keyword>
<dbReference type="GO" id="GO:0016491">
    <property type="term" value="F:oxidoreductase activity"/>
    <property type="evidence" value="ECO:0007669"/>
    <property type="project" value="UniProtKB-KW"/>
</dbReference>
<dbReference type="PANTHER" id="PTHR42973">
    <property type="entry name" value="BINDING OXIDOREDUCTASE, PUTATIVE (AFU_ORTHOLOGUE AFUA_1G17690)-RELATED"/>
    <property type="match status" value="1"/>
</dbReference>
<feature type="signal peptide" evidence="6">
    <location>
        <begin position="1"/>
        <end position="17"/>
    </location>
</feature>
<accession>A0A319EL38</accession>
<evidence type="ECO:0000256" key="1">
    <source>
        <dbReference type="ARBA" id="ARBA00001974"/>
    </source>
</evidence>
<dbReference type="VEuPathDB" id="FungiDB:BO78DRAFT_468570"/>
<organism evidence="8 9">
    <name type="scientific">Aspergillus sclerotiicarbonarius (strain CBS 121057 / IBT 28362)</name>
    <dbReference type="NCBI Taxonomy" id="1448318"/>
    <lineage>
        <taxon>Eukaryota</taxon>
        <taxon>Fungi</taxon>
        <taxon>Dikarya</taxon>
        <taxon>Ascomycota</taxon>
        <taxon>Pezizomycotina</taxon>
        <taxon>Eurotiomycetes</taxon>
        <taxon>Eurotiomycetidae</taxon>
        <taxon>Eurotiales</taxon>
        <taxon>Aspergillaceae</taxon>
        <taxon>Aspergillus</taxon>
        <taxon>Aspergillus subgen. Circumdati</taxon>
    </lineage>
</organism>
<feature type="domain" description="FAD-binding PCMH-type" evidence="7">
    <location>
        <begin position="115"/>
        <end position="295"/>
    </location>
</feature>
<name>A0A319EL38_ASPSB</name>
<evidence type="ECO:0000256" key="3">
    <source>
        <dbReference type="ARBA" id="ARBA00022630"/>
    </source>
</evidence>
<dbReference type="Gene3D" id="3.30.465.10">
    <property type="match status" value="2"/>
</dbReference>
<evidence type="ECO:0000256" key="2">
    <source>
        <dbReference type="ARBA" id="ARBA00005466"/>
    </source>
</evidence>
<evidence type="ECO:0000313" key="8">
    <source>
        <dbReference type="EMBL" id="PYI08365.1"/>
    </source>
</evidence>
<evidence type="ECO:0000313" key="9">
    <source>
        <dbReference type="Proteomes" id="UP000248423"/>
    </source>
</evidence>
<dbReference type="Proteomes" id="UP000248423">
    <property type="component" value="Unassembled WGS sequence"/>
</dbReference>
<keyword evidence="5" id="KW-0560">Oxidoreductase</keyword>
<dbReference type="InterPro" id="IPR036318">
    <property type="entry name" value="FAD-bd_PCMH-like_sf"/>
</dbReference>
<dbReference type="OrthoDB" id="9983560at2759"/>
<dbReference type="Pfam" id="PF01565">
    <property type="entry name" value="FAD_binding_4"/>
    <property type="match status" value="1"/>
</dbReference>
<keyword evidence="6" id="KW-0732">Signal</keyword>
<evidence type="ECO:0000259" key="7">
    <source>
        <dbReference type="PROSITE" id="PS51387"/>
    </source>
</evidence>
<dbReference type="InterPro" id="IPR016169">
    <property type="entry name" value="FAD-bd_PCMH_sub2"/>
</dbReference>
<dbReference type="InterPro" id="IPR016166">
    <property type="entry name" value="FAD-bd_PCMH"/>
</dbReference>
<dbReference type="InterPro" id="IPR006094">
    <property type="entry name" value="Oxid_FAD_bind_N"/>
</dbReference>
<dbReference type="Pfam" id="PF08031">
    <property type="entry name" value="BBE"/>
    <property type="match status" value="1"/>
</dbReference>
<keyword evidence="9" id="KW-1185">Reference proteome</keyword>
<sequence>MLPAILSALFLAATASASPSCKVTPYDAAWPSHADWAALNTSIDHRLLSTAPVASSCWTGNPFGSSVSCSAVEEDWANAVWQSRFPESIDYPIYANNSCLPPNASGYLAERGCTTGGMPQYIVNATSEAQIATAVKWAAERNIRIVVKGTGHDLNGRSSGAFALSIWTHHLSKLERNPSWRHPATNTSEDVYIVGSGQQWGNVLTLALEQGRVVTTGQDPSVGLGGYIQGGGHGPISRTYGLAASHVLQMRVVTTEGQILVANDAENQELFWALRGGGPGLYGVVTEYVIRHHPVPHNVIMGNVLIAPKDGSNASAERSWDAAVRHLSALPDLMDAGLAGACMVATGESAMSFGSLKESTTGVVITQVFWAFNSTPAAMEALVNPVLANITQAAGGNNSLTVSFSASNSGTYSSFYDSISGSEVAGGESLVSSRLLGRAELIDTPFHKQKEYLKIAMRSQNSTAGTYATVGLQGGPGVRNTPSEAWGAILPAWRSAYLHFISNGATVDSVAAGSPKLALQSAARFNEPKEQMWREWSPDSGAYMNEANPYDPNFKHDFYGSNYDRLVQIKAKYDPSDSLFVLSGVGSDKWHYDLDSGRLCKGN</sequence>
<evidence type="ECO:0000256" key="5">
    <source>
        <dbReference type="ARBA" id="ARBA00023002"/>
    </source>
</evidence>
<dbReference type="GO" id="GO:0071949">
    <property type="term" value="F:FAD binding"/>
    <property type="evidence" value="ECO:0007669"/>
    <property type="project" value="InterPro"/>
</dbReference>
<dbReference type="EMBL" id="KZ826335">
    <property type="protein sequence ID" value="PYI08365.1"/>
    <property type="molecule type" value="Genomic_DNA"/>
</dbReference>
<dbReference type="PROSITE" id="PS51387">
    <property type="entry name" value="FAD_PCMH"/>
    <property type="match status" value="1"/>
</dbReference>
<dbReference type="STRING" id="1448318.A0A319EL38"/>